<evidence type="ECO:0000313" key="1">
    <source>
        <dbReference type="EMBL" id="VAW80145.1"/>
    </source>
</evidence>
<reference evidence="1" key="1">
    <citation type="submission" date="2018-06" db="EMBL/GenBank/DDBJ databases">
        <authorList>
            <person name="Zhirakovskaya E."/>
        </authorList>
    </citation>
    <scope>NUCLEOTIDE SEQUENCE</scope>
</reference>
<dbReference type="AlphaFoldDB" id="A0A3B0YGX8"/>
<protein>
    <recommendedName>
        <fullName evidence="2">DUF1022 domain-containing protein</fullName>
    </recommendedName>
</protein>
<dbReference type="EMBL" id="UOFK01000212">
    <property type="protein sequence ID" value="VAW80145.1"/>
    <property type="molecule type" value="Genomic_DNA"/>
</dbReference>
<dbReference type="Pfam" id="PF06258">
    <property type="entry name" value="Mito_fiss_Elm1"/>
    <property type="match status" value="1"/>
</dbReference>
<name>A0A3B0YGX8_9ZZZZ</name>
<gene>
    <name evidence="1" type="ORF">MNBD_GAMMA13-242</name>
</gene>
<evidence type="ECO:0008006" key="2">
    <source>
        <dbReference type="Google" id="ProtNLM"/>
    </source>
</evidence>
<organism evidence="1">
    <name type="scientific">hydrothermal vent metagenome</name>
    <dbReference type="NCBI Taxonomy" id="652676"/>
    <lineage>
        <taxon>unclassified sequences</taxon>
        <taxon>metagenomes</taxon>
        <taxon>ecological metagenomes</taxon>
    </lineage>
</organism>
<dbReference type="InterPro" id="IPR009367">
    <property type="entry name" value="Elm1-like"/>
</dbReference>
<sequence>MPVTSLRVWVLSDNQPGHYNVSRGIVAALKRTRSVEEYWLPMQLRFGAARNLLRFGLNHMSSVPNPKHLKLFYAMPTLPEQGCDLIVSTGGKTSFANAWLSKSLSVPNLFSGSLRRLSPEHFTVLLTLGTVAPTAAANLLLELPPSAIDRSVLDSQGNKLRQDMHLHDQRIYTLLIGGDGAGYQYADHDWQQLGELLNVLGERYQARWLLMGSRRSGVVARRILEATVKPALIANSVWYEKDKPVDIAAYLGAAEQIFVTEDSMTMLTEAIYSQRPVISLRPASVVPSQRYEAMVQRFSDLRWICRFELSTLLADPEQVAVQHCQPLRESPLDSLAIQLESRLFHRNGYG</sequence>
<accession>A0A3B0YGX8</accession>
<proteinExistence type="predicted"/>